<evidence type="ECO:0000313" key="2">
    <source>
        <dbReference type="EMBL" id="PDH37721.1"/>
    </source>
</evidence>
<sequence length="345" mass="38293">MPTRQLTDDEKRKLYRDGFLIVRKAVPEQMVEDARRHLNVHMGAMRGQAMSAKKIDLVRQNAVATVDGTHHVFTDLYNASGLKGLVKSAIGGPLPDAMGAQVATNFPGRQEESVNEAGYRDGDTPFHGWCGHLDGLWNGAAPVPGIEQPMSGSERRKWYQDPARNGCSRSYEGTGMNITNFTALVGVALSDQRREGVGNLGLLKGAHLKMGEFFRWQQEGGGPLGPDGPGWSREHTEAPNGHGLRHYPDQLRDAYKRGSETTPDGRLWPKPTLMKLAPGDAVIVHFATPHSATRVDGPDPRHMVYFRVMSPDRPEDQRRAYSPGLTDIWKEWKGMRRVVKELSKV</sequence>
<reference evidence="2 3" key="1">
    <citation type="submission" date="2017-08" db="EMBL/GenBank/DDBJ databases">
        <title>Fine stratification of microbial communities through a metagenomic profile of the photic zone.</title>
        <authorList>
            <person name="Haro-Moreno J.M."/>
            <person name="Lopez-Perez M."/>
            <person name="De La Torre J."/>
            <person name="Picazo A."/>
            <person name="Camacho A."/>
            <person name="Rodriguez-Valera F."/>
        </authorList>
    </citation>
    <scope>NUCLEOTIDE SEQUENCE [LARGE SCALE GENOMIC DNA]</scope>
    <source>
        <strain evidence="2">MED-G24</strain>
    </source>
</reference>
<organism evidence="2 3">
    <name type="scientific">OM182 bacterium MED-G24</name>
    <dbReference type="NCBI Taxonomy" id="1986255"/>
    <lineage>
        <taxon>Bacteria</taxon>
        <taxon>Pseudomonadati</taxon>
        <taxon>Pseudomonadota</taxon>
        <taxon>Gammaproteobacteria</taxon>
        <taxon>OMG group</taxon>
        <taxon>OM182 clade</taxon>
    </lineage>
</organism>
<evidence type="ECO:0008006" key="4">
    <source>
        <dbReference type="Google" id="ProtNLM"/>
    </source>
</evidence>
<proteinExistence type="predicted"/>
<dbReference type="EMBL" id="NTKD01000045">
    <property type="protein sequence ID" value="PDH37721.1"/>
    <property type="molecule type" value="Genomic_DNA"/>
</dbReference>
<dbReference type="SUPFAM" id="SSF51197">
    <property type="entry name" value="Clavaminate synthase-like"/>
    <property type="match status" value="1"/>
</dbReference>
<dbReference type="AlphaFoldDB" id="A0A2A5WMS7"/>
<dbReference type="Gene3D" id="2.60.120.620">
    <property type="entry name" value="q2cbj1_9rhob like domain"/>
    <property type="match status" value="1"/>
</dbReference>
<accession>A0A2A5WMS7</accession>
<name>A0A2A5WMS7_9GAMM</name>
<dbReference type="Proteomes" id="UP000219327">
    <property type="component" value="Unassembled WGS sequence"/>
</dbReference>
<feature type="compositionally biased region" description="Gly residues" evidence="1">
    <location>
        <begin position="219"/>
        <end position="228"/>
    </location>
</feature>
<evidence type="ECO:0000313" key="3">
    <source>
        <dbReference type="Proteomes" id="UP000219327"/>
    </source>
</evidence>
<evidence type="ECO:0000256" key="1">
    <source>
        <dbReference type="SAM" id="MobiDB-lite"/>
    </source>
</evidence>
<protein>
    <recommendedName>
        <fullName evidence="4">Phytanoyl-CoA dioxygenase</fullName>
    </recommendedName>
</protein>
<feature type="region of interest" description="Disordered" evidence="1">
    <location>
        <begin position="219"/>
        <end position="247"/>
    </location>
</feature>
<comment type="caution">
    <text evidence="2">The sequence shown here is derived from an EMBL/GenBank/DDBJ whole genome shotgun (WGS) entry which is preliminary data.</text>
</comment>
<gene>
    <name evidence="2" type="ORF">CNE99_07860</name>
</gene>